<protein>
    <recommendedName>
        <fullName evidence="3">Capsid protein</fullName>
    </recommendedName>
</protein>
<name>A0A4Q8XNY9_RHILE</name>
<evidence type="ECO:0000313" key="1">
    <source>
        <dbReference type="EMBL" id="TAX64399.1"/>
    </source>
</evidence>
<dbReference type="Proteomes" id="UP000293652">
    <property type="component" value="Unassembled WGS sequence"/>
</dbReference>
<evidence type="ECO:0000313" key="2">
    <source>
        <dbReference type="Proteomes" id="UP000293652"/>
    </source>
</evidence>
<comment type="caution">
    <text evidence="1">The sequence shown here is derived from an EMBL/GenBank/DDBJ whole genome shotgun (WGS) entry which is preliminary data.</text>
</comment>
<gene>
    <name evidence="1" type="ORF">ELI03_34655</name>
</gene>
<dbReference type="InterPro" id="IPR053738">
    <property type="entry name" value="Lambda_capsid_assembly"/>
</dbReference>
<dbReference type="Gene3D" id="3.90.1690.10">
    <property type="entry name" value="phage-related protein like domain"/>
    <property type="match status" value="1"/>
</dbReference>
<dbReference type="Pfam" id="PF03864">
    <property type="entry name" value="Phage_cap_E"/>
    <property type="match status" value="1"/>
</dbReference>
<organism evidence="1 2">
    <name type="scientific">Rhizobium leguminosarum</name>
    <dbReference type="NCBI Taxonomy" id="384"/>
    <lineage>
        <taxon>Bacteria</taxon>
        <taxon>Pseudomonadati</taxon>
        <taxon>Pseudomonadota</taxon>
        <taxon>Alphaproteobacteria</taxon>
        <taxon>Hyphomicrobiales</taxon>
        <taxon>Rhizobiaceae</taxon>
        <taxon>Rhizobium/Agrobacterium group</taxon>
        <taxon>Rhizobium</taxon>
    </lineage>
</organism>
<accession>A0A4Q8XNY9</accession>
<evidence type="ECO:0008006" key="3">
    <source>
        <dbReference type="Google" id="ProtNLM"/>
    </source>
</evidence>
<dbReference type="InterPro" id="IPR005564">
    <property type="entry name" value="Major_capsid_GpE"/>
</dbReference>
<proteinExistence type="predicted"/>
<reference evidence="1 2" key="1">
    <citation type="submission" date="2019-02" db="EMBL/GenBank/DDBJ databases">
        <title>The genomic architecture of introgression among sibling species of bacteria.</title>
        <authorList>
            <person name="Cavassim M.I.A."/>
            <person name="Moeskjaer S."/>
            <person name="Moslemi C."/>
            <person name="Fields B."/>
            <person name="Bachmann A."/>
            <person name="Vilhjalmsson B."/>
            <person name="Schierup M.H."/>
            <person name="Young J.P.W."/>
            <person name="Andersen S.U."/>
        </authorList>
    </citation>
    <scope>NUCLEOTIDE SEQUENCE [LARGE SCALE GENOMIC DNA]</scope>
    <source>
        <strain evidence="1 2">SM145A</strain>
    </source>
</reference>
<dbReference type="RefSeq" id="WP_130740101.1">
    <property type="nucleotide sequence ID" value="NZ_SIPC01000009.1"/>
</dbReference>
<dbReference type="AlphaFoldDB" id="A0A4Q8XNY9"/>
<dbReference type="EMBL" id="SIPC01000009">
    <property type="protein sequence ID" value="TAX64399.1"/>
    <property type="molecule type" value="Genomic_DNA"/>
</dbReference>
<sequence length="306" mass="33460">MNLSQARVVDPVLTTHVRGWRSQERVGHYLFPAVETTVRAGKVLEFGKESFALYNARRAPGGDTKQIEFGYEGKPYALYQDSLDGKVPREFAEDAAKVPGVDLGIRATNIVMNSLTLALEYEQAQLAGDANNYPAGNKEILAGASQWDNAASTPVSAISQARNQIRTQCGVYPNVLVLGPKPYNALKNNNQVTARFKNIDIITPELLAKLLEVDYVVEGRAVYADDAGAFKDIWGNFATLAYAPPKPNGIEEPSFGYTYTLSGHPFVEEPAWNRGIKSWLYGVTYERAPVLTGVSAGYLFQSVTSG</sequence>